<dbReference type="PANTHER" id="PTHR11703">
    <property type="entry name" value="DEOXYHYPUSINE SYNTHASE"/>
    <property type="match status" value="1"/>
</dbReference>
<keyword evidence="6" id="KW-0808">Transferase</keyword>
<comment type="similarity">
    <text evidence="4">Belongs to the deoxyhypusine synthase family.</text>
</comment>
<comment type="pathway">
    <text evidence="3">Protein modification; eIF5A hypusination.</text>
</comment>
<accession>A0AAV7JVA6</accession>
<dbReference type="InterPro" id="IPR029035">
    <property type="entry name" value="DHS-like_NAD/FAD-binding_dom"/>
</dbReference>
<dbReference type="InterPro" id="IPR002773">
    <property type="entry name" value="Deoxyhypusine_synthase"/>
</dbReference>
<dbReference type="AlphaFoldDB" id="A0AAV7JVA6"/>
<dbReference type="EMBL" id="JAKMXF010000298">
    <property type="protein sequence ID" value="KAI6652673.1"/>
    <property type="molecule type" value="Genomic_DNA"/>
</dbReference>
<keyword evidence="7" id="KW-0520">NAD</keyword>
<proteinExistence type="inferred from homology"/>
<sequence length="367" mass="40835">MTDYVDKARNAVLATSKVLSKNTEEVSGYNFTPGPVDYSALLASYKTTGFQATNFSLVVDRINEMLACKATPLSEEALEKINTSSDNRPISNCTIFLGYTSNMISCGLREIFCFLAKHNMVDCIVTSAGGIEEDLMKCLAPHYMGDFRLPGKELRLQGINRIGNLLVPNDNYCKFEDWIMPVYDQLLKEQIDDGINWTPSKVIKRLGREINDPSSVYYWCDKNNIPVFCPSLTDGSLGDMLFFHAFKSPGLRIDIIEDIVRINKIALDCVNSGMIILGGGMIKHHICNANLFRNGADYSVFINTAQEFDGCDAGAAPEEAISWGKIRMDSTPVKLYSDATLVFPLIVAETFCKNFKQPEIPNTEQTS</sequence>
<evidence type="ECO:0000256" key="1">
    <source>
        <dbReference type="ARBA" id="ARBA00000952"/>
    </source>
</evidence>
<comment type="catalytic activity">
    <reaction evidence="1">
        <text>[eIF5A protein]-L-lysine + spermidine = [eIF5A protein]-deoxyhypusine + propane-1,3-diamine</text>
        <dbReference type="Rhea" id="RHEA:33299"/>
        <dbReference type="Rhea" id="RHEA-COMP:10143"/>
        <dbReference type="Rhea" id="RHEA-COMP:10144"/>
        <dbReference type="ChEBI" id="CHEBI:29969"/>
        <dbReference type="ChEBI" id="CHEBI:57484"/>
        <dbReference type="ChEBI" id="CHEBI:57834"/>
        <dbReference type="ChEBI" id="CHEBI:82657"/>
        <dbReference type="EC" id="2.5.1.46"/>
    </reaction>
</comment>
<keyword evidence="8" id="KW-0386">Hypusine biosynthesis</keyword>
<evidence type="ECO:0000256" key="4">
    <source>
        <dbReference type="ARBA" id="ARBA00009892"/>
    </source>
</evidence>
<dbReference type="FunFam" id="3.40.910.10:FF:000001">
    <property type="entry name" value="Probable deoxyhypusine synthase"/>
    <property type="match status" value="1"/>
</dbReference>
<evidence type="ECO:0000256" key="3">
    <source>
        <dbReference type="ARBA" id="ARBA00005041"/>
    </source>
</evidence>
<dbReference type="PANTHER" id="PTHR11703:SF0">
    <property type="entry name" value="DEOXYHYPUSINE SYNTHASE"/>
    <property type="match status" value="1"/>
</dbReference>
<dbReference type="SUPFAM" id="SSF52467">
    <property type="entry name" value="DHS-like NAD/FAD-binding domain"/>
    <property type="match status" value="1"/>
</dbReference>
<dbReference type="NCBIfam" id="TIGR00321">
    <property type="entry name" value="dhys"/>
    <property type="match status" value="1"/>
</dbReference>
<evidence type="ECO:0000313" key="9">
    <source>
        <dbReference type="EMBL" id="KAI6652673.1"/>
    </source>
</evidence>
<name>A0AAV7JVA6_9METZ</name>
<keyword evidence="10" id="KW-1185">Reference proteome</keyword>
<evidence type="ECO:0000256" key="8">
    <source>
        <dbReference type="ARBA" id="ARBA00023256"/>
    </source>
</evidence>
<evidence type="ECO:0000256" key="5">
    <source>
        <dbReference type="ARBA" id="ARBA00012683"/>
    </source>
</evidence>
<comment type="cofactor">
    <cofactor evidence="2">
        <name>NAD(+)</name>
        <dbReference type="ChEBI" id="CHEBI:57540"/>
    </cofactor>
</comment>
<comment type="caution">
    <text evidence="9">The sequence shown here is derived from an EMBL/GenBank/DDBJ whole genome shotgun (WGS) entry which is preliminary data.</text>
</comment>
<dbReference type="Gene3D" id="3.40.910.10">
    <property type="entry name" value="Deoxyhypusine synthase"/>
    <property type="match status" value="1"/>
</dbReference>
<dbReference type="Proteomes" id="UP001165289">
    <property type="component" value="Unassembled WGS sequence"/>
</dbReference>
<dbReference type="GO" id="GO:0034038">
    <property type="term" value="F:deoxyhypusine synthase activity"/>
    <property type="evidence" value="ECO:0007669"/>
    <property type="project" value="UniProtKB-EC"/>
</dbReference>
<organism evidence="9 10">
    <name type="scientific">Oopsacas minuta</name>
    <dbReference type="NCBI Taxonomy" id="111878"/>
    <lineage>
        <taxon>Eukaryota</taxon>
        <taxon>Metazoa</taxon>
        <taxon>Porifera</taxon>
        <taxon>Hexactinellida</taxon>
        <taxon>Hexasterophora</taxon>
        <taxon>Lyssacinosida</taxon>
        <taxon>Leucopsacidae</taxon>
        <taxon>Oopsacas</taxon>
    </lineage>
</organism>
<protein>
    <recommendedName>
        <fullName evidence="5">deoxyhypusine synthase</fullName>
        <ecNumber evidence="5">2.5.1.46</ecNumber>
    </recommendedName>
</protein>
<evidence type="ECO:0000256" key="7">
    <source>
        <dbReference type="ARBA" id="ARBA00023027"/>
    </source>
</evidence>
<dbReference type="Pfam" id="PF01916">
    <property type="entry name" value="DS"/>
    <property type="match status" value="1"/>
</dbReference>
<reference evidence="9 10" key="1">
    <citation type="journal article" date="2023" name="BMC Biol.">
        <title>The compact genome of the sponge Oopsacas minuta (Hexactinellida) is lacking key metazoan core genes.</title>
        <authorList>
            <person name="Santini S."/>
            <person name="Schenkelaars Q."/>
            <person name="Jourda C."/>
            <person name="Duchesne M."/>
            <person name="Belahbib H."/>
            <person name="Rocher C."/>
            <person name="Selva M."/>
            <person name="Riesgo A."/>
            <person name="Vervoort M."/>
            <person name="Leys S.P."/>
            <person name="Kodjabachian L."/>
            <person name="Le Bivic A."/>
            <person name="Borchiellini C."/>
            <person name="Claverie J.M."/>
            <person name="Renard E."/>
        </authorList>
    </citation>
    <scope>NUCLEOTIDE SEQUENCE [LARGE SCALE GENOMIC DNA]</scope>
    <source>
        <strain evidence="9">SPO-2</strain>
    </source>
</reference>
<dbReference type="GO" id="GO:0005737">
    <property type="term" value="C:cytoplasm"/>
    <property type="evidence" value="ECO:0007669"/>
    <property type="project" value="TreeGrafter"/>
</dbReference>
<gene>
    <name evidence="9" type="ORF">LOD99_4456</name>
</gene>
<dbReference type="EC" id="2.5.1.46" evidence="5"/>
<dbReference type="InterPro" id="IPR036982">
    <property type="entry name" value="Deoxyhypusine_synthase_sf"/>
</dbReference>
<evidence type="ECO:0000256" key="6">
    <source>
        <dbReference type="ARBA" id="ARBA00022679"/>
    </source>
</evidence>
<evidence type="ECO:0000313" key="10">
    <source>
        <dbReference type="Proteomes" id="UP001165289"/>
    </source>
</evidence>
<evidence type="ECO:0000256" key="2">
    <source>
        <dbReference type="ARBA" id="ARBA00001911"/>
    </source>
</evidence>